<name>E4XKC5_OIKDI</name>
<feature type="transmembrane region" description="Helical" evidence="1">
    <location>
        <begin position="21"/>
        <end position="43"/>
    </location>
</feature>
<dbReference type="Proteomes" id="UP000001307">
    <property type="component" value="Unassembled WGS sequence"/>
</dbReference>
<dbReference type="OrthoDB" id="10296860at2759"/>
<reference evidence="2" key="1">
    <citation type="journal article" date="2010" name="Science">
        <title>Plasticity of animal genome architecture unmasked by rapid evolution of a pelagic tunicate.</title>
        <authorList>
            <person name="Denoeud F."/>
            <person name="Henriet S."/>
            <person name="Mungpakdee S."/>
            <person name="Aury J.M."/>
            <person name="Da Silva C."/>
            <person name="Brinkmann H."/>
            <person name="Mikhaleva J."/>
            <person name="Olsen L.C."/>
            <person name="Jubin C."/>
            <person name="Canestro C."/>
            <person name="Bouquet J.M."/>
            <person name="Danks G."/>
            <person name="Poulain J."/>
            <person name="Campsteijn C."/>
            <person name="Adamski M."/>
            <person name="Cross I."/>
            <person name="Yadetie F."/>
            <person name="Muffato M."/>
            <person name="Louis A."/>
            <person name="Butcher S."/>
            <person name="Tsagkogeorga G."/>
            <person name="Konrad A."/>
            <person name="Singh S."/>
            <person name="Jensen M.F."/>
            <person name="Cong E.H."/>
            <person name="Eikeseth-Otteraa H."/>
            <person name="Noel B."/>
            <person name="Anthouard V."/>
            <person name="Porcel B.M."/>
            <person name="Kachouri-Lafond R."/>
            <person name="Nishino A."/>
            <person name="Ugolini M."/>
            <person name="Chourrout P."/>
            <person name="Nishida H."/>
            <person name="Aasland R."/>
            <person name="Huzurbazar S."/>
            <person name="Westhof E."/>
            <person name="Delsuc F."/>
            <person name="Lehrach H."/>
            <person name="Reinhardt R."/>
            <person name="Weissenbach J."/>
            <person name="Roy S.W."/>
            <person name="Artiguenave F."/>
            <person name="Postlethwait J.H."/>
            <person name="Manak J.R."/>
            <person name="Thompson E.M."/>
            <person name="Jaillon O."/>
            <person name="Du Pasquier L."/>
            <person name="Boudinot P."/>
            <person name="Liberles D.A."/>
            <person name="Volff J.N."/>
            <person name="Philippe H."/>
            <person name="Lenhard B."/>
            <person name="Roest Crollius H."/>
            <person name="Wincker P."/>
            <person name="Chourrout D."/>
        </authorList>
    </citation>
    <scope>NUCLEOTIDE SEQUENCE [LARGE SCALE GENOMIC DNA]</scope>
</reference>
<protein>
    <recommendedName>
        <fullName evidence="4">Peptidase S1 domain-containing protein</fullName>
    </recommendedName>
</protein>
<dbReference type="SUPFAM" id="SSF50494">
    <property type="entry name" value="Trypsin-like serine proteases"/>
    <property type="match status" value="1"/>
</dbReference>
<organism evidence="2">
    <name type="scientific">Oikopleura dioica</name>
    <name type="common">Tunicate</name>
    <dbReference type="NCBI Taxonomy" id="34765"/>
    <lineage>
        <taxon>Eukaryota</taxon>
        <taxon>Metazoa</taxon>
        <taxon>Chordata</taxon>
        <taxon>Tunicata</taxon>
        <taxon>Appendicularia</taxon>
        <taxon>Copelata</taxon>
        <taxon>Oikopleuridae</taxon>
        <taxon>Oikopleura</taxon>
    </lineage>
</organism>
<dbReference type="InterPro" id="IPR043504">
    <property type="entry name" value="Peptidase_S1_PA_chymotrypsin"/>
</dbReference>
<accession>E4XKC5</accession>
<evidence type="ECO:0000256" key="1">
    <source>
        <dbReference type="SAM" id="Phobius"/>
    </source>
</evidence>
<dbReference type="InterPro" id="IPR009003">
    <property type="entry name" value="Peptidase_S1_PA"/>
</dbReference>
<gene>
    <name evidence="2" type="ORF">GSOID_T00013087001</name>
</gene>
<keyword evidence="1" id="KW-0472">Membrane</keyword>
<dbReference type="Gene3D" id="2.40.10.10">
    <property type="entry name" value="Trypsin-like serine proteases"/>
    <property type="match status" value="1"/>
</dbReference>
<keyword evidence="1" id="KW-0812">Transmembrane</keyword>
<evidence type="ECO:0000313" key="2">
    <source>
        <dbReference type="EMBL" id="CBY24913.1"/>
    </source>
</evidence>
<dbReference type="InParanoid" id="E4XKC5"/>
<evidence type="ECO:0000313" key="3">
    <source>
        <dbReference type="Proteomes" id="UP000001307"/>
    </source>
</evidence>
<keyword evidence="1" id="KW-1133">Transmembrane helix</keyword>
<sequence length="382" mass="42683">MKRRISAKSSLRNSLDRREKLRLAILFSMSVILLLVIYGMAVFKSTYELAEITTVAPTAPPLTTTQAWRPWPNTPFELYAYYHCGVNPSLSLGAVTPGKNSKVADWPMLVTVARATCGGGAACNLTLDSTVVTNVCMGVAVDSRTIWSRASCLQPNGRENEETYPLATDEDNFYVITGDNLALQTLKENSLLAVNSLWPSSAYNTTMDFSAFQQNDLLMIRTEIDMTDFVPACIPDLQQDSNAVGREPKKCWFIGLNGYGGAFQVPARMVADSECNNNFILNDKLDFTSQFCAKAISNYEDIACGKDFIFACDYETQFGDRKLVTFGNMIYHPFQDCSHLDNIFIMNRFSYEYSMLCCGQIDEPKYGPCTYINCTEQPLSYP</sequence>
<proteinExistence type="predicted"/>
<evidence type="ECO:0008006" key="4">
    <source>
        <dbReference type="Google" id="ProtNLM"/>
    </source>
</evidence>
<dbReference type="AlphaFoldDB" id="E4XKC5"/>
<keyword evidence="3" id="KW-1185">Reference proteome</keyword>
<dbReference type="EMBL" id="FN653064">
    <property type="protein sequence ID" value="CBY24913.1"/>
    <property type="molecule type" value="Genomic_DNA"/>
</dbReference>